<dbReference type="EMBL" id="LGRX02017044">
    <property type="protein sequence ID" value="KAK3261261.1"/>
    <property type="molecule type" value="Genomic_DNA"/>
</dbReference>
<dbReference type="AlphaFoldDB" id="A0AAE0FLM2"/>
<protein>
    <submittedName>
        <fullName evidence="1">Uncharacterized protein</fullName>
    </submittedName>
</protein>
<sequence>MLLISRRRQRLAFDIQPLKSAPFSPEGDASCFKDGMPGPRAALLLCPSEAGVLVAARVPRDGAEGNTGACREDAGGTADWPGILKMFAWDGLTKAARASSAAWLGGEAIRVIQEVRRRIQADSGGEASGFRSKRRSVQGWQCGYVRGYGDPKPDHVKEEAQMDMVAGHQGLGACHVGSLPVG</sequence>
<evidence type="ECO:0000313" key="1">
    <source>
        <dbReference type="EMBL" id="KAK3261261.1"/>
    </source>
</evidence>
<dbReference type="Proteomes" id="UP001190700">
    <property type="component" value="Unassembled WGS sequence"/>
</dbReference>
<reference evidence="1 2" key="1">
    <citation type="journal article" date="2015" name="Genome Biol. Evol.">
        <title>Comparative Genomics of a Bacterivorous Green Alga Reveals Evolutionary Causalities and Consequences of Phago-Mixotrophic Mode of Nutrition.</title>
        <authorList>
            <person name="Burns J.A."/>
            <person name="Paasch A."/>
            <person name="Narechania A."/>
            <person name="Kim E."/>
        </authorList>
    </citation>
    <scope>NUCLEOTIDE SEQUENCE [LARGE SCALE GENOMIC DNA]</scope>
    <source>
        <strain evidence="1 2">PLY_AMNH</strain>
    </source>
</reference>
<proteinExistence type="predicted"/>
<keyword evidence="2" id="KW-1185">Reference proteome</keyword>
<gene>
    <name evidence="1" type="ORF">CYMTET_29824</name>
</gene>
<evidence type="ECO:0000313" key="2">
    <source>
        <dbReference type="Proteomes" id="UP001190700"/>
    </source>
</evidence>
<accession>A0AAE0FLM2</accession>
<organism evidence="1 2">
    <name type="scientific">Cymbomonas tetramitiformis</name>
    <dbReference type="NCBI Taxonomy" id="36881"/>
    <lineage>
        <taxon>Eukaryota</taxon>
        <taxon>Viridiplantae</taxon>
        <taxon>Chlorophyta</taxon>
        <taxon>Pyramimonadophyceae</taxon>
        <taxon>Pyramimonadales</taxon>
        <taxon>Pyramimonadaceae</taxon>
        <taxon>Cymbomonas</taxon>
    </lineage>
</organism>
<name>A0AAE0FLM2_9CHLO</name>
<comment type="caution">
    <text evidence="1">The sequence shown here is derived from an EMBL/GenBank/DDBJ whole genome shotgun (WGS) entry which is preliminary data.</text>
</comment>